<dbReference type="Proteomes" id="UP001157418">
    <property type="component" value="Unassembled WGS sequence"/>
</dbReference>
<dbReference type="PANTHER" id="PTHR47718">
    <property type="entry name" value="OS01G0519700 PROTEIN"/>
    <property type="match status" value="1"/>
</dbReference>
<comment type="caution">
    <text evidence="1">The sequence shown here is derived from an EMBL/GenBank/DDBJ whole genome shotgun (WGS) entry which is preliminary data.</text>
</comment>
<organism evidence="1 2">
    <name type="scientific">Lactuca virosa</name>
    <dbReference type="NCBI Taxonomy" id="75947"/>
    <lineage>
        <taxon>Eukaryota</taxon>
        <taxon>Viridiplantae</taxon>
        <taxon>Streptophyta</taxon>
        <taxon>Embryophyta</taxon>
        <taxon>Tracheophyta</taxon>
        <taxon>Spermatophyta</taxon>
        <taxon>Magnoliopsida</taxon>
        <taxon>eudicotyledons</taxon>
        <taxon>Gunneridae</taxon>
        <taxon>Pentapetalae</taxon>
        <taxon>asterids</taxon>
        <taxon>campanulids</taxon>
        <taxon>Asterales</taxon>
        <taxon>Asteraceae</taxon>
        <taxon>Cichorioideae</taxon>
        <taxon>Cichorieae</taxon>
        <taxon>Lactucinae</taxon>
        <taxon>Lactuca</taxon>
    </lineage>
</organism>
<keyword evidence="2" id="KW-1185">Reference proteome</keyword>
<dbReference type="PANTHER" id="PTHR47718:SF17">
    <property type="entry name" value="PROTEIN FAR1-RELATED SEQUENCE 5-LIKE"/>
    <property type="match status" value="1"/>
</dbReference>
<protein>
    <submittedName>
        <fullName evidence="1">Uncharacterized protein</fullName>
    </submittedName>
</protein>
<evidence type="ECO:0000313" key="1">
    <source>
        <dbReference type="EMBL" id="CAH1423453.1"/>
    </source>
</evidence>
<accession>A0AAU9MFS3</accession>
<dbReference type="EMBL" id="CAKMRJ010001112">
    <property type="protein sequence ID" value="CAH1423453.1"/>
    <property type="molecule type" value="Genomic_DNA"/>
</dbReference>
<gene>
    <name evidence="1" type="ORF">LVIROSA_LOCUS10729</name>
</gene>
<reference evidence="1 2" key="1">
    <citation type="submission" date="2022-01" db="EMBL/GenBank/DDBJ databases">
        <authorList>
            <person name="Xiong W."/>
            <person name="Schranz E."/>
        </authorList>
    </citation>
    <scope>NUCLEOTIDE SEQUENCE [LARGE SCALE GENOMIC DNA]</scope>
</reference>
<dbReference type="AlphaFoldDB" id="A0AAU9MFS3"/>
<evidence type="ECO:0000313" key="2">
    <source>
        <dbReference type="Proteomes" id="UP001157418"/>
    </source>
</evidence>
<proteinExistence type="predicted"/>
<sequence length="114" mass="13285">MYKMRDLCIPAYFKECSSSGLMRTTSRSVAENYLYELLSNSDSHLIEFSTHFKTALEGQRCVQRKNDHDSRYTKPDFKIGLKLEVEATEFFTRNVFFDIQSEILASMVSCMSIR</sequence>
<name>A0AAU9MFS3_9ASTR</name>